<gene>
    <name evidence="4" type="ORF">H9900_05925</name>
</gene>
<dbReference type="Proteomes" id="UP000824162">
    <property type="component" value="Unassembled WGS sequence"/>
</dbReference>
<evidence type="ECO:0000256" key="1">
    <source>
        <dbReference type="ARBA" id="ARBA00006068"/>
    </source>
</evidence>
<dbReference type="AlphaFoldDB" id="A0A9D1TLU9"/>
<sequence>MTKRYKTVAIIVMIVMIFVSAYSGVLAAQKLDSLAFGSLIEYASLDELSEDVGMVNILLIGVDEGGVRSDTIILASIDGYSDRVSLLSVPRDTRIEVNGSVQKINAVMAIAEANSTPSPSPIAEENSEPAQEPDDEATTPSTLSTTSGYEEVLIEEIKQITGLPIHYFITVDFDGFIDLVDALDGIDFNVPYDMDYDDPAQNLSIHLTAGQQHLDGKHAHDFVRFRHNNDGSAPGEYVMGDEGRMYWQQEFIKELIRQKLNPTYLSRIDDVYEVFQNNVRTNLTFTELVRNLNAIMKINIDDITAYQLPGESQYISPLWYYIYDPAETEKMIEDVFTPQSREEWEAYLEEQRTAVTASPSPTDDTEDE</sequence>
<organism evidence="4 5">
    <name type="scientific">Candidatus Monoglobus merdigallinarum</name>
    <dbReference type="NCBI Taxonomy" id="2838698"/>
    <lineage>
        <taxon>Bacteria</taxon>
        <taxon>Bacillati</taxon>
        <taxon>Bacillota</taxon>
        <taxon>Clostridia</taxon>
        <taxon>Monoglobales</taxon>
        <taxon>Monoglobaceae</taxon>
        <taxon>Monoglobus</taxon>
    </lineage>
</organism>
<dbReference type="PANTHER" id="PTHR33392">
    <property type="entry name" value="POLYISOPRENYL-TEICHOIC ACID--PEPTIDOGLYCAN TEICHOIC ACID TRANSFERASE TAGU"/>
    <property type="match status" value="1"/>
</dbReference>
<dbReference type="EMBL" id="DXIJ01000124">
    <property type="protein sequence ID" value="HIV86327.1"/>
    <property type="molecule type" value="Genomic_DNA"/>
</dbReference>
<comment type="caution">
    <text evidence="4">The sequence shown here is derived from an EMBL/GenBank/DDBJ whole genome shotgun (WGS) entry which is preliminary data.</text>
</comment>
<dbReference type="PANTHER" id="PTHR33392:SF6">
    <property type="entry name" value="POLYISOPRENYL-TEICHOIC ACID--PEPTIDOGLYCAN TEICHOIC ACID TRANSFERASE TAGU"/>
    <property type="match status" value="1"/>
</dbReference>
<feature type="domain" description="Cell envelope-related transcriptional attenuator" evidence="3">
    <location>
        <begin position="68"/>
        <end position="258"/>
    </location>
</feature>
<comment type="similarity">
    <text evidence="1">Belongs to the LytR/CpsA/Psr (LCP) family.</text>
</comment>
<feature type="region of interest" description="Disordered" evidence="2">
    <location>
        <begin position="115"/>
        <end position="146"/>
    </location>
</feature>
<evidence type="ECO:0000313" key="5">
    <source>
        <dbReference type="Proteomes" id="UP000824162"/>
    </source>
</evidence>
<reference evidence="4" key="1">
    <citation type="journal article" date="2021" name="PeerJ">
        <title>Extensive microbial diversity within the chicken gut microbiome revealed by metagenomics and culture.</title>
        <authorList>
            <person name="Gilroy R."/>
            <person name="Ravi A."/>
            <person name="Getino M."/>
            <person name="Pursley I."/>
            <person name="Horton D.L."/>
            <person name="Alikhan N.F."/>
            <person name="Baker D."/>
            <person name="Gharbi K."/>
            <person name="Hall N."/>
            <person name="Watson M."/>
            <person name="Adriaenssens E.M."/>
            <person name="Foster-Nyarko E."/>
            <person name="Jarju S."/>
            <person name="Secka A."/>
            <person name="Antonio M."/>
            <person name="Oren A."/>
            <person name="Chaudhuri R.R."/>
            <person name="La Ragione R."/>
            <person name="Hildebrand F."/>
            <person name="Pallen M.J."/>
        </authorList>
    </citation>
    <scope>NUCLEOTIDE SEQUENCE</scope>
    <source>
        <strain evidence="4">5790</strain>
    </source>
</reference>
<evidence type="ECO:0000256" key="2">
    <source>
        <dbReference type="SAM" id="MobiDB-lite"/>
    </source>
</evidence>
<evidence type="ECO:0000313" key="4">
    <source>
        <dbReference type="EMBL" id="HIV86327.1"/>
    </source>
</evidence>
<protein>
    <submittedName>
        <fullName evidence="4">LCP family protein</fullName>
    </submittedName>
</protein>
<dbReference type="Gene3D" id="3.40.630.190">
    <property type="entry name" value="LCP protein"/>
    <property type="match status" value="1"/>
</dbReference>
<feature type="compositionally biased region" description="Acidic residues" evidence="2">
    <location>
        <begin position="125"/>
        <end position="137"/>
    </location>
</feature>
<dbReference type="Pfam" id="PF03816">
    <property type="entry name" value="LytR_cpsA_psr"/>
    <property type="match status" value="1"/>
</dbReference>
<evidence type="ECO:0000259" key="3">
    <source>
        <dbReference type="Pfam" id="PF03816"/>
    </source>
</evidence>
<name>A0A9D1TLU9_9FIRM</name>
<dbReference type="NCBIfam" id="TIGR00350">
    <property type="entry name" value="lytR_cpsA_psr"/>
    <property type="match status" value="1"/>
</dbReference>
<reference evidence="4" key="2">
    <citation type="submission" date="2021-04" db="EMBL/GenBank/DDBJ databases">
        <authorList>
            <person name="Gilroy R."/>
        </authorList>
    </citation>
    <scope>NUCLEOTIDE SEQUENCE</scope>
    <source>
        <strain evidence="4">5790</strain>
    </source>
</reference>
<dbReference type="InterPro" id="IPR004474">
    <property type="entry name" value="LytR_CpsA_psr"/>
</dbReference>
<dbReference type="InterPro" id="IPR050922">
    <property type="entry name" value="LytR/CpsA/Psr_CW_biosynth"/>
</dbReference>
<accession>A0A9D1TLU9</accession>
<proteinExistence type="inferred from homology"/>